<protein>
    <recommendedName>
        <fullName evidence="3">Guanosine polyphosphate pyrophosphohydrolase/synthetase</fullName>
    </recommendedName>
</protein>
<evidence type="ECO:0008006" key="3">
    <source>
        <dbReference type="Google" id="ProtNLM"/>
    </source>
</evidence>
<proteinExistence type="predicted"/>
<keyword evidence="2" id="KW-1185">Reference proteome</keyword>
<dbReference type="Gene3D" id="1.10.3210.10">
    <property type="entry name" value="Hypothetical protein af1432"/>
    <property type="match status" value="1"/>
</dbReference>
<dbReference type="PANTHER" id="PTHR21262">
    <property type="entry name" value="GUANOSINE-3',5'-BIS DIPHOSPHATE 3'-PYROPHOSPHOHYDROLASE"/>
    <property type="match status" value="1"/>
</dbReference>
<organism evidence="1 2">
    <name type="scientific">Rickettsia canadensis str. CA410</name>
    <dbReference type="NCBI Taxonomy" id="1105107"/>
    <lineage>
        <taxon>Bacteria</taxon>
        <taxon>Pseudomonadati</taxon>
        <taxon>Pseudomonadota</taxon>
        <taxon>Alphaproteobacteria</taxon>
        <taxon>Rickettsiales</taxon>
        <taxon>Rickettsiaceae</taxon>
        <taxon>Rickettsieae</taxon>
        <taxon>Rickettsia</taxon>
        <taxon>belli group</taxon>
    </lineage>
</organism>
<gene>
    <name evidence="1" type="ORF">RCA_02430</name>
</gene>
<accession>A0ABN4A8Y2</accession>
<dbReference type="EMBL" id="CP003304">
    <property type="protein sequence ID" value="AFB21059.1"/>
    <property type="molecule type" value="Genomic_DNA"/>
</dbReference>
<evidence type="ECO:0000313" key="1">
    <source>
        <dbReference type="EMBL" id="AFB21059.1"/>
    </source>
</evidence>
<reference evidence="2" key="1">
    <citation type="submission" date="2012-02" db="EMBL/GenBank/DDBJ databases">
        <title>Complete genome sequence of Rickettsia parkeri strain Portsmouth.</title>
        <authorList>
            <person name="Johnson S.L."/>
            <person name="Munk A.C."/>
            <person name="Han S."/>
            <person name="Bruce D.C."/>
            <person name="Dasch G.A."/>
        </authorList>
    </citation>
    <scope>NUCLEOTIDE SEQUENCE [LARGE SCALE GENOMIC DNA]</scope>
    <source>
        <strain evidence="2">CA410</strain>
    </source>
</reference>
<dbReference type="PANTHER" id="PTHR21262:SF31">
    <property type="entry name" value="GTP PYROPHOSPHOKINASE"/>
    <property type="match status" value="1"/>
</dbReference>
<name>A0ABN4A8Y2_RICCA</name>
<dbReference type="SUPFAM" id="SSF109604">
    <property type="entry name" value="HD-domain/PDEase-like"/>
    <property type="match status" value="1"/>
</dbReference>
<evidence type="ECO:0000313" key="2">
    <source>
        <dbReference type="Proteomes" id="UP000007878"/>
    </source>
</evidence>
<dbReference type="Pfam" id="PF13328">
    <property type="entry name" value="HD_4"/>
    <property type="match status" value="1"/>
</dbReference>
<dbReference type="Proteomes" id="UP000007878">
    <property type="component" value="Chromosome"/>
</dbReference>
<dbReference type="RefSeq" id="WP_014363883.1">
    <property type="nucleotide sequence ID" value="NC_016929.1"/>
</dbReference>
<sequence length="235" mass="27653">MKDLKNWQDEFEVCIYAKKLLDKVIYLNSIVKVPPVDMLEVKKAIYYARKYHGGQMRQSGELFYSHPIEVAYMVSDYLFRTDILVTSILHDTIEDTELTKEKILQEFGKNIANQVMDLTRIKENGIKISSAEMVEMLYKEKKHDVLLIKLFDRLHNIQTIGAKSPEKAKKIVNETLISFIVLMPYLGIPSLEKHFYRLCLDATHKNRLKENTLFTNNLRKFWSYFKHNTESINII</sequence>